<evidence type="ECO:0000313" key="1">
    <source>
        <dbReference type="EMBL" id="OQZ88117.1"/>
    </source>
</evidence>
<reference evidence="1 2" key="1">
    <citation type="submission" date="2017-02" db="EMBL/GenBank/DDBJ databases">
        <title>The new phylogeny of genus Mycobacterium.</title>
        <authorList>
            <person name="Tortoli E."/>
            <person name="Trovato A."/>
            <person name="Cirillo D.M."/>
        </authorList>
    </citation>
    <scope>NUCLEOTIDE SEQUENCE [LARGE SCALE GENOMIC DNA]</scope>
    <source>
        <strain evidence="1 2">DSM 45230</strain>
    </source>
</reference>
<comment type="caution">
    <text evidence="1">The sequence shown here is derived from an EMBL/GenBank/DDBJ whole genome shotgun (WGS) entry which is preliminary data.</text>
</comment>
<evidence type="ECO:0000313" key="2">
    <source>
        <dbReference type="Proteomes" id="UP000192319"/>
    </source>
</evidence>
<dbReference type="EMBL" id="MVHD01000068">
    <property type="protein sequence ID" value="OQZ88117.1"/>
    <property type="molecule type" value="Genomic_DNA"/>
</dbReference>
<keyword evidence="2" id="KW-1185">Reference proteome</keyword>
<feature type="non-terminal residue" evidence="1">
    <location>
        <position position="59"/>
    </location>
</feature>
<accession>A0ABX3R2B5</accession>
<sequence>MADLTTSTTAAGWARDEYTFAPLDVVAPALINQCTMVSGDIEGDEPSLHVAYVVDQLDA</sequence>
<organism evidence="1 2">
    <name type="scientific">Mycobacterium alsense</name>
    <dbReference type="NCBI Taxonomy" id="324058"/>
    <lineage>
        <taxon>Bacteria</taxon>
        <taxon>Bacillati</taxon>
        <taxon>Actinomycetota</taxon>
        <taxon>Actinomycetes</taxon>
        <taxon>Mycobacteriales</taxon>
        <taxon>Mycobacteriaceae</taxon>
        <taxon>Mycobacterium</taxon>
    </lineage>
</organism>
<name>A0ABX3R2B5_9MYCO</name>
<gene>
    <name evidence="1" type="ORF">BST11_24315</name>
</gene>
<dbReference type="Proteomes" id="UP000192319">
    <property type="component" value="Unassembled WGS sequence"/>
</dbReference>
<proteinExistence type="predicted"/>
<protein>
    <submittedName>
        <fullName evidence="1">Major capsid protein</fullName>
    </submittedName>
</protein>